<dbReference type="EMBL" id="RBNI01007903">
    <property type="protein sequence ID" value="RUP45036.1"/>
    <property type="molecule type" value="Genomic_DNA"/>
</dbReference>
<keyword evidence="2" id="KW-0812">Transmembrane</keyword>
<gene>
    <name evidence="3" type="ORF">BC936DRAFT_148700</name>
</gene>
<evidence type="ECO:0000313" key="3">
    <source>
        <dbReference type="EMBL" id="RUP45036.1"/>
    </source>
</evidence>
<keyword evidence="4" id="KW-1185">Reference proteome</keyword>
<feature type="compositionally biased region" description="Low complexity" evidence="1">
    <location>
        <begin position="7"/>
        <end position="20"/>
    </location>
</feature>
<evidence type="ECO:0000313" key="4">
    <source>
        <dbReference type="Proteomes" id="UP000268093"/>
    </source>
</evidence>
<feature type="region of interest" description="Disordered" evidence="1">
    <location>
        <begin position="104"/>
        <end position="128"/>
    </location>
</feature>
<proteinExistence type="predicted"/>
<name>A0A433D2F9_9FUNG</name>
<accession>A0A433D2F9</accession>
<sequence>MPRLTNSPSSRGPSSSYSPPKDSIMVSYTLPKNSSSIPWVHMRLTILNPSSPLIPPTPSPSILNTPATGQMPPWEASTISAIATFAVIFLAAGIVVLFCQRRRSPSLTKPDEPDDPADPSLKPETVDN</sequence>
<keyword evidence="2" id="KW-0472">Membrane</keyword>
<dbReference type="Proteomes" id="UP000268093">
    <property type="component" value="Unassembled WGS sequence"/>
</dbReference>
<evidence type="ECO:0000256" key="2">
    <source>
        <dbReference type="SAM" id="Phobius"/>
    </source>
</evidence>
<organism evidence="3 4">
    <name type="scientific">Jimgerdemannia flammicorona</name>
    <dbReference type="NCBI Taxonomy" id="994334"/>
    <lineage>
        <taxon>Eukaryota</taxon>
        <taxon>Fungi</taxon>
        <taxon>Fungi incertae sedis</taxon>
        <taxon>Mucoromycota</taxon>
        <taxon>Mucoromycotina</taxon>
        <taxon>Endogonomycetes</taxon>
        <taxon>Endogonales</taxon>
        <taxon>Endogonaceae</taxon>
        <taxon>Jimgerdemannia</taxon>
    </lineage>
</organism>
<feature type="transmembrane region" description="Helical" evidence="2">
    <location>
        <begin position="79"/>
        <end position="99"/>
    </location>
</feature>
<feature type="region of interest" description="Disordered" evidence="1">
    <location>
        <begin position="1"/>
        <end position="22"/>
    </location>
</feature>
<keyword evidence="2" id="KW-1133">Transmembrane helix</keyword>
<dbReference type="AlphaFoldDB" id="A0A433D2F9"/>
<evidence type="ECO:0000256" key="1">
    <source>
        <dbReference type="SAM" id="MobiDB-lite"/>
    </source>
</evidence>
<comment type="caution">
    <text evidence="3">The sequence shown here is derived from an EMBL/GenBank/DDBJ whole genome shotgun (WGS) entry which is preliminary data.</text>
</comment>
<protein>
    <submittedName>
        <fullName evidence="3">Uncharacterized protein</fullName>
    </submittedName>
</protein>
<reference evidence="3 4" key="1">
    <citation type="journal article" date="2018" name="New Phytol.">
        <title>Phylogenomics of Endogonaceae and evolution of mycorrhizas within Mucoromycota.</title>
        <authorList>
            <person name="Chang Y."/>
            <person name="Desiro A."/>
            <person name="Na H."/>
            <person name="Sandor L."/>
            <person name="Lipzen A."/>
            <person name="Clum A."/>
            <person name="Barry K."/>
            <person name="Grigoriev I.V."/>
            <person name="Martin F.M."/>
            <person name="Stajich J.E."/>
            <person name="Smith M.E."/>
            <person name="Bonito G."/>
            <person name="Spatafora J.W."/>
        </authorList>
    </citation>
    <scope>NUCLEOTIDE SEQUENCE [LARGE SCALE GENOMIC DNA]</scope>
    <source>
        <strain evidence="3 4">GMNB39</strain>
    </source>
</reference>